<feature type="modified residue" description="4-aspartylphosphate" evidence="6">
    <location>
        <position position="52"/>
    </location>
</feature>
<dbReference type="InterPro" id="IPR036388">
    <property type="entry name" value="WH-like_DNA-bd_sf"/>
</dbReference>
<keyword evidence="1 6" id="KW-0597">Phosphoprotein</keyword>
<dbReference type="Proteomes" id="UP001449657">
    <property type="component" value="Chromosome"/>
</dbReference>
<dbReference type="SUPFAM" id="SSF52172">
    <property type="entry name" value="CheY-like"/>
    <property type="match status" value="1"/>
</dbReference>
<evidence type="ECO:0000259" key="9">
    <source>
        <dbReference type="PROSITE" id="PS51755"/>
    </source>
</evidence>
<dbReference type="InterPro" id="IPR039420">
    <property type="entry name" value="WalR-like"/>
</dbReference>
<proteinExistence type="predicted"/>
<name>A0ABZ2Z1J7_9BACT</name>
<feature type="domain" description="OmpR/PhoB-type" evidence="9">
    <location>
        <begin position="125"/>
        <end position="225"/>
    </location>
</feature>
<dbReference type="SMART" id="SM00448">
    <property type="entry name" value="REC"/>
    <property type="match status" value="1"/>
</dbReference>
<evidence type="ECO:0000256" key="5">
    <source>
        <dbReference type="ARBA" id="ARBA00023163"/>
    </source>
</evidence>
<keyword evidence="5" id="KW-0804">Transcription</keyword>
<dbReference type="PANTHER" id="PTHR48111:SF1">
    <property type="entry name" value="TWO-COMPONENT RESPONSE REGULATOR ORR33"/>
    <property type="match status" value="1"/>
</dbReference>
<evidence type="ECO:0000256" key="2">
    <source>
        <dbReference type="ARBA" id="ARBA00023012"/>
    </source>
</evidence>
<dbReference type="Pfam" id="PF00072">
    <property type="entry name" value="Response_reg"/>
    <property type="match status" value="1"/>
</dbReference>
<dbReference type="SMART" id="SM00862">
    <property type="entry name" value="Trans_reg_C"/>
    <property type="match status" value="1"/>
</dbReference>
<keyword evidence="4 7" id="KW-0238">DNA-binding</keyword>
<dbReference type="InterPro" id="IPR001867">
    <property type="entry name" value="OmpR/PhoB-type_DNA-bd"/>
</dbReference>
<evidence type="ECO:0000313" key="11">
    <source>
        <dbReference type="Proteomes" id="UP001449657"/>
    </source>
</evidence>
<dbReference type="Gene3D" id="1.10.10.10">
    <property type="entry name" value="Winged helix-like DNA-binding domain superfamily/Winged helix DNA-binding domain"/>
    <property type="match status" value="1"/>
</dbReference>
<evidence type="ECO:0000256" key="4">
    <source>
        <dbReference type="ARBA" id="ARBA00023125"/>
    </source>
</evidence>
<evidence type="ECO:0000259" key="8">
    <source>
        <dbReference type="PROSITE" id="PS50110"/>
    </source>
</evidence>
<gene>
    <name evidence="10" type="ORF">WJU22_24995</name>
</gene>
<dbReference type="Gene3D" id="6.10.250.690">
    <property type="match status" value="1"/>
</dbReference>
<dbReference type="Gene3D" id="3.40.50.2300">
    <property type="match status" value="1"/>
</dbReference>
<evidence type="ECO:0000256" key="1">
    <source>
        <dbReference type="ARBA" id="ARBA00022553"/>
    </source>
</evidence>
<keyword evidence="11" id="KW-1185">Reference proteome</keyword>
<dbReference type="PANTHER" id="PTHR48111">
    <property type="entry name" value="REGULATOR OF RPOS"/>
    <property type="match status" value="1"/>
</dbReference>
<dbReference type="InterPro" id="IPR011006">
    <property type="entry name" value="CheY-like_superfamily"/>
</dbReference>
<dbReference type="EMBL" id="CP150096">
    <property type="protein sequence ID" value="WZN46156.1"/>
    <property type="molecule type" value="Genomic_DNA"/>
</dbReference>
<dbReference type="PROSITE" id="PS51755">
    <property type="entry name" value="OMPR_PHOB"/>
    <property type="match status" value="1"/>
</dbReference>
<dbReference type="CDD" id="cd00383">
    <property type="entry name" value="trans_reg_C"/>
    <property type="match status" value="1"/>
</dbReference>
<dbReference type="RefSeq" id="WP_341840897.1">
    <property type="nucleotide sequence ID" value="NZ_CP149792.1"/>
</dbReference>
<keyword evidence="2" id="KW-0902">Two-component regulatory system</keyword>
<dbReference type="PROSITE" id="PS50110">
    <property type="entry name" value="RESPONSE_REGULATORY"/>
    <property type="match status" value="1"/>
</dbReference>
<evidence type="ECO:0000256" key="7">
    <source>
        <dbReference type="PROSITE-ProRule" id="PRU01091"/>
    </source>
</evidence>
<sequence>MTKVLIVEDEVLIAREMEQFLVQLKYHCDIAYTAAQASRKLESGNYDFLLLDLGLPDKDGLSVLYEAKKDLPDLSCIILSARGQVEDRIRGLDLGADDYLPKPFSLPELHARLQAVMRRKFGLREMLVPLGDFHVDLGNRQVLFEGKALPLSKKEIDVLSYLLLHKNRPITRMQLSEHIWGNYDGEEYDSNYIDVHIKNIRKKLSARASTDWLQTIRNIGYKICI</sequence>
<protein>
    <submittedName>
        <fullName evidence="10">Response regulator transcription factor</fullName>
    </submittedName>
</protein>
<evidence type="ECO:0000313" key="10">
    <source>
        <dbReference type="EMBL" id="WZN46156.1"/>
    </source>
</evidence>
<reference evidence="10 11" key="1">
    <citation type="submission" date="2024-03" db="EMBL/GenBank/DDBJ databases">
        <title>Chitinophaga caseinilytica sp. nov., a casein hydrolysing bacterium isolated from forest soil.</title>
        <authorList>
            <person name="Lee D.S."/>
            <person name="Han D.M."/>
            <person name="Baek J.H."/>
            <person name="Choi D.G."/>
            <person name="Jeon J.H."/>
            <person name="Jeon C.O."/>
        </authorList>
    </citation>
    <scope>NUCLEOTIDE SEQUENCE [LARGE SCALE GENOMIC DNA]</scope>
    <source>
        <strain evidence="10 11">KACC 19118</strain>
    </source>
</reference>
<evidence type="ECO:0000256" key="3">
    <source>
        <dbReference type="ARBA" id="ARBA00023015"/>
    </source>
</evidence>
<accession>A0ABZ2Z1J7</accession>
<dbReference type="InterPro" id="IPR001789">
    <property type="entry name" value="Sig_transdc_resp-reg_receiver"/>
</dbReference>
<feature type="DNA-binding region" description="OmpR/PhoB-type" evidence="7">
    <location>
        <begin position="125"/>
        <end position="225"/>
    </location>
</feature>
<dbReference type="Pfam" id="PF00486">
    <property type="entry name" value="Trans_reg_C"/>
    <property type="match status" value="1"/>
</dbReference>
<organism evidence="10 11">
    <name type="scientific">Chitinophaga caseinilytica</name>
    <dbReference type="NCBI Taxonomy" id="2267521"/>
    <lineage>
        <taxon>Bacteria</taxon>
        <taxon>Pseudomonadati</taxon>
        <taxon>Bacteroidota</taxon>
        <taxon>Chitinophagia</taxon>
        <taxon>Chitinophagales</taxon>
        <taxon>Chitinophagaceae</taxon>
        <taxon>Chitinophaga</taxon>
    </lineage>
</organism>
<keyword evidence="3" id="KW-0805">Transcription regulation</keyword>
<evidence type="ECO:0000256" key="6">
    <source>
        <dbReference type="PROSITE-ProRule" id="PRU00169"/>
    </source>
</evidence>
<feature type="domain" description="Response regulatory" evidence="8">
    <location>
        <begin position="3"/>
        <end position="117"/>
    </location>
</feature>